<dbReference type="AlphaFoldDB" id="A0AA35SLN8"/>
<dbReference type="CDD" id="cd06558">
    <property type="entry name" value="crotonase-like"/>
    <property type="match status" value="1"/>
</dbReference>
<evidence type="ECO:0000256" key="4">
    <source>
        <dbReference type="ARBA" id="ARBA00023027"/>
    </source>
</evidence>
<dbReference type="GO" id="GO:0005737">
    <property type="term" value="C:cytoplasm"/>
    <property type="evidence" value="ECO:0007669"/>
    <property type="project" value="TreeGrafter"/>
</dbReference>
<dbReference type="Pfam" id="PF13561">
    <property type="entry name" value="adh_short_C2"/>
    <property type="match status" value="2"/>
</dbReference>
<dbReference type="GO" id="GO:0019290">
    <property type="term" value="P:siderophore biosynthetic process"/>
    <property type="evidence" value="ECO:0007669"/>
    <property type="project" value="InterPro"/>
</dbReference>
<dbReference type="InterPro" id="IPR002347">
    <property type="entry name" value="SDR_fam"/>
</dbReference>
<dbReference type="InterPro" id="IPR001753">
    <property type="entry name" value="Enoyl-CoA_hydra/iso"/>
</dbReference>
<dbReference type="PRINTS" id="PR01397">
    <property type="entry name" value="DHBDHDRGNASE"/>
</dbReference>
<evidence type="ECO:0000256" key="13">
    <source>
        <dbReference type="ARBA" id="ARBA00043199"/>
    </source>
</evidence>
<dbReference type="Pfam" id="PF00378">
    <property type="entry name" value="ECH_1"/>
    <property type="match status" value="1"/>
</dbReference>
<evidence type="ECO:0000313" key="17">
    <source>
        <dbReference type="EMBL" id="CAI8030991.1"/>
    </source>
</evidence>
<evidence type="ECO:0000256" key="11">
    <source>
        <dbReference type="ARBA" id="ARBA00042565"/>
    </source>
</evidence>
<evidence type="ECO:0000256" key="2">
    <source>
        <dbReference type="ARBA" id="ARBA00006484"/>
    </source>
</evidence>
<keyword evidence="3" id="KW-0560">Oxidoreductase</keyword>
<dbReference type="EC" id="1.1.1.104" evidence="6"/>
<name>A0AA35SLN8_GEOBA</name>
<dbReference type="PANTHER" id="PTHR43477">
    <property type="entry name" value="DIHYDROANTICAPSIN 7-DEHYDROGENASE"/>
    <property type="match status" value="1"/>
</dbReference>
<dbReference type="SUPFAM" id="SSF51735">
    <property type="entry name" value="NAD(P)-binding Rossmann-fold domains"/>
    <property type="match status" value="1"/>
</dbReference>
<dbReference type="Gene3D" id="3.40.50.720">
    <property type="entry name" value="NAD(P)-binding Rossmann-like Domain"/>
    <property type="match status" value="1"/>
</dbReference>
<dbReference type="InterPro" id="IPR029045">
    <property type="entry name" value="ClpP/crotonase-like_dom_sf"/>
</dbReference>
<evidence type="ECO:0000256" key="3">
    <source>
        <dbReference type="ARBA" id="ARBA00023002"/>
    </source>
</evidence>
<protein>
    <recommendedName>
        <fullName evidence="8">Dehydrogenase/reductase SDR family member 6</fullName>
        <ecNumber evidence="6">1.1.1.104</ecNumber>
        <ecNumber evidence="7">1.1.1.30</ecNumber>
    </recommendedName>
    <alternativeName>
        <fullName evidence="12">(R)-beta-hydroxybutyrate dehydrogenase</fullName>
    </alternativeName>
    <alternativeName>
        <fullName evidence="10">3-hydroxybutyrate dehydrogenase type 2</fullName>
    </alternativeName>
    <alternativeName>
        <fullName evidence="13">4-oxo-L-proline reductase</fullName>
    </alternativeName>
    <alternativeName>
        <fullName evidence="11">Oxidoreductase UCPA</fullName>
    </alternativeName>
    <alternativeName>
        <fullName evidence="9">Short chain dehydrogenase/reductase family 15C member 1</fullName>
    </alternativeName>
</protein>
<evidence type="ECO:0000256" key="15">
    <source>
        <dbReference type="SAM" id="MobiDB-lite"/>
    </source>
</evidence>
<dbReference type="GO" id="GO:0003858">
    <property type="term" value="F:3-hydroxybutyrate dehydrogenase activity"/>
    <property type="evidence" value="ECO:0007669"/>
    <property type="project" value="UniProtKB-EC"/>
</dbReference>
<dbReference type="InterPro" id="IPR051122">
    <property type="entry name" value="SDR_DHRS6-like"/>
</dbReference>
<proteinExistence type="inferred from homology"/>
<evidence type="ECO:0000256" key="1">
    <source>
        <dbReference type="ARBA" id="ARBA00004924"/>
    </source>
</evidence>
<dbReference type="EC" id="1.1.1.30" evidence="7"/>
<keyword evidence="4" id="KW-0520">NAD</keyword>
<keyword evidence="16" id="KW-0812">Transmembrane</keyword>
<dbReference type="PRINTS" id="PR00080">
    <property type="entry name" value="SDRFAMILY"/>
</dbReference>
<feature type="region of interest" description="Disordered" evidence="15">
    <location>
        <begin position="207"/>
        <end position="250"/>
    </location>
</feature>
<keyword evidence="16" id="KW-0472">Membrane</keyword>
<evidence type="ECO:0000256" key="10">
    <source>
        <dbReference type="ARBA" id="ARBA00042309"/>
    </source>
</evidence>
<gene>
    <name evidence="17" type="ORF">GBAR_LOCUS17581</name>
</gene>
<evidence type="ECO:0000256" key="14">
    <source>
        <dbReference type="ARBA" id="ARBA00049550"/>
    </source>
</evidence>
<dbReference type="InterPro" id="IPR036291">
    <property type="entry name" value="NAD(P)-bd_dom_sf"/>
</dbReference>
<evidence type="ECO:0000313" key="18">
    <source>
        <dbReference type="Proteomes" id="UP001174909"/>
    </source>
</evidence>
<dbReference type="GO" id="GO:0016617">
    <property type="term" value="F:4-oxoproline reductase activity"/>
    <property type="evidence" value="ECO:0007669"/>
    <property type="project" value="UniProtKB-EC"/>
</dbReference>
<dbReference type="Gene3D" id="3.90.226.10">
    <property type="entry name" value="2-enoyl-CoA Hydratase, Chain A, domain 1"/>
    <property type="match status" value="1"/>
</dbReference>
<evidence type="ECO:0000256" key="16">
    <source>
        <dbReference type="SAM" id="Phobius"/>
    </source>
</evidence>
<reference evidence="17" key="1">
    <citation type="submission" date="2023-03" db="EMBL/GenBank/DDBJ databases">
        <authorList>
            <person name="Steffen K."/>
            <person name="Cardenas P."/>
        </authorList>
    </citation>
    <scope>NUCLEOTIDE SEQUENCE</scope>
</reference>
<dbReference type="Proteomes" id="UP001174909">
    <property type="component" value="Unassembled WGS sequence"/>
</dbReference>
<evidence type="ECO:0000256" key="5">
    <source>
        <dbReference type="ARBA" id="ARBA00034698"/>
    </source>
</evidence>
<sequence length="444" mass="47237">MLGRALRQQEAHDMSDTVQIERENGIARVTLNRPEVLNALDAELCEALLAALAALERDSETRVLVLRGAGGHFMAGGDLRSFYELIKLTPDERRQHFEGFIDVVHRIIRIMRRMPQPVIASIAGATGGFGLSLVLAADLAVCAADSIFTMAYCRIGTSPDGSSTWFLPRTVGAKKAMELALLGDRFGAREAERLGIVNRVVSPHRLEEETRRWPAGLPRAPPAPTPTPSGCSAIRAMPPSNSSSRRRAKSGQGIGHATAVAFHNEGAELWATDIDEAKLAGLATLEGVTCRALDVRDAGAVAAAADEIGALDVLFNCAGRVPHGALLDCEPEDWEETLSLNVTAMYRMIRAFLPAMLAQGGGSIINMASVVSSVKAAPDRCAYGASKAAVIGLTKRHARTCSRATKWGRMASPSEIAALCAYLGSDESAFVTGQALVIDGAWGL</sequence>
<comment type="similarity">
    <text evidence="2">Belongs to the short-chain dehydrogenases/reductases (SDR) family.</text>
</comment>
<keyword evidence="16" id="KW-1133">Transmembrane helix</keyword>
<comment type="caution">
    <text evidence="17">The sequence shown here is derived from an EMBL/GenBank/DDBJ whole genome shotgun (WGS) entry which is preliminary data.</text>
</comment>
<dbReference type="InterPro" id="IPR003560">
    <property type="entry name" value="DHB_DH"/>
</dbReference>
<evidence type="ECO:0000256" key="12">
    <source>
        <dbReference type="ARBA" id="ARBA00043083"/>
    </source>
</evidence>
<comment type="pathway">
    <text evidence="5">Amino-acid metabolism.</text>
</comment>
<feature type="transmembrane region" description="Helical" evidence="16">
    <location>
        <begin position="118"/>
        <end position="141"/>
    </location>
</feature>
<organism evidence="17 18">
    <name type="scientific">Geodia barretti</name>
    <name type="common">Barrett's horny sponge</name>
    <dbReference type="NCBI Taxonomy" id="519541"/>
    <lineage>
        <taxon>Eukaryota</taxon>
        <taxon>Metazoa</taxon>
        <taxon>Porifera</taxon>
        <taxon>Demospongiae</taxon>
        <taxon>Heteroscleromorpha</taxon>
        <taxon>Tetractinellida</taxon>
        <taxon>Astrophorina</taxon>
        <taxon>Geodiidae</taxon>
        <taxon>Geodia</taxon>
    </lineage>
</organism>
<evidence type="ECO:0000256" key="6">
    <source>
        <dbReference type="ARBA" id="ARBA00038956"/>
    </source>
</evidence>
<accession>A0AA35SLN8</accession>
<dbReference type="EMBL" id="CASHTH010002512">
    <property type="protein sequence ID" value="CAI8030991.1"/>
    <property type="molecule type" value="Genomic_DNA"/>
</dbReference>
<dbReference type="GO" id="GO:0008667">
    <property type="term" value="F:2,3-dihydro-2,3-dihydroxybenzoate dehydrogenase activity"/>
    <property type="evidence" value="ECO:0007669"/>
    <property type="project" value="InterPro"/>
</dbReference>
<dbReference type="SUPFAM" id="SSF52096">
    <property type="entry name" value="ClpP/crotonase"/>
    <property type="match status" value="1"/>
</dbReference>
<evidence type="ECO:0000256" key="9">
    <source>
        <dbReference type="ARBA" id="ARBA00041727"/>
    </source>
</evidence>
<dbReference type="PANTHER" id="PTHR43477:SF4">
    <property type="entry name" value="DEHYDROGENASE_REDUCTASE SDR FAMILY MEMBER 6"/>
    <property type="match status" value="1"/>
</dbReference>
<keyword evidence="18" id="KW-1185">Reference proteome</keyword>
<comment type="pathway">
    <text evidence="1">Siderophore biosynthesis.</text>
</comment>
<evidence type="ECO:0000256" key="8">
    <source>
        <dbReference type="ARBA" id="ARBA00039194"/>
    </source>
</evidence>
<comment type="catalytic activity">
    <reaction evidence="14">
        <text>(R)-3-hydroxybutanoate + NAD(+) = acetoacetate + NADH + H(+)</text>
        <dbReference type="Rhea" id="RHEA:20521"/>
        <dbReference type="ChEBI" id="CHEBI:10983"/>
        <dbReference type="ChEBI" id="CHEBI:13705"/>
        <dbReference type="ChEBI" id="CHEBI:15378"/>
        <dbReference type="ChEBI" id="CHEBI:57540"/>
        <dbReference type="ChEBI" id="CHEBI:57945"/>
        <dbReference type="EC" id="1.1.1.30"/>
    </reaction>
</comment>
<evidence type="ECO:0000256" key="7">
    <source>
        <dbReference type="ARBA" id="ARBA00038959"/>
    </source>
</evidence>